<dbReference type="GO" id="GO:0016491">
    <property type="term" value="F:oxidoreductase activity"/>
    <property type="evidence" value="ECO:0007669"/>
    <property type="project" value="UniProtKB-KW"/>
</dbReference>
<dbReference type="PANTHER" id="PTHR24321:SF8">
    <property type="entry name" value="ESTRADIOL 17-BETA-DEHYDROGENASE 8-RELATED"/>
    <property type="match status" value="1"/>
</dbReference>
<reference evidence="3" key="1">
    <citation type="submission" date="2013-08" db="EMBL/GenBank/DDBJ databases">
        <authorList>
            <person name="Mendez C."/>
            <person name="Richter M."/>
            <person name="Ferrer M."/>
            <person name="Sanchez J."/>
        </authorList>
    </citation>
    <scope>NUCLEOTIDE SEQUENCE</scope>
</reference>
<dbReference type="InterPro" id="IPR036291">
    <property type="entry name" value="NAD(P)-bd_dom_sf"/>
</dbReference>
<dbReference type="PROSITE" id="PS00061">
    <property type="entry name" value="ADH_SHORT"/>
    <property type="match status" value="1"/>
</dbReference>
<dbReference type="PRINTS" id="PR00080">
    <property type="entry name" value="SDRFAMILY"/>
</dbReference>
<sequence>MMINIAASKEPESGLPWLGRGALVVGASRGIGAETARAFARRGATVVLAARDETALRGVATRIEQDGGTALVQRVDVAESGSLRGLGERIDRDLGRLDFAFNNAGEGMPPTPLADIPEEAFDRVLRVTVLGTFRALREEIPRMLRHGGGSIVNMSSTAGVSAFAGGGAYVAAKHAILGLTKSAALDYATQGIRVNAVAPGPIDTERLKAVPEEYRERTRQAVPMRRIGRPSDVADVVLWLCSERSGFVTGSTVYVDGGRLAGFA</sequence>
<dbReference type="EMBL" id="AUZZ01005699">
    <property type="protein sequence ID" value="EQD48585.1"/>
    <property type="molecule type" value="Genomic_DNA"/>
</dbReference>
<gene>
    <name evidence="3" type="ORF">B2A_07921</name>
</gene>
<evidence type="ECO:0000313" key="3">
    <source>
        <dbReference type="EMBL" id="EQD48585.1"/>
    </source>
</evidence>
<dbReference type="CDD" id="cd05233">
    <property type="entry name" value="SDR_c"/>
    <property type="match status" value="1"/>
</dbReference>
<dbReference type="FunFam" id="3.40.50.720:FF:000084">
    <property type="entry name" value="Short-chain dehydrogenase reductase"/>
    <property type="match status" value="1"/>
</dbReference>
<name>T1B2M2_9ZZZZ</name>
<comment type="caution">
    <text evidence="3">The sequence shown here is derived from an EMBL/GenBank/DDBJ whole genome shotgun (WGS) entry which is preliminary data.</text>
</comment>
<dbReference type="AlphaFoldDB" id="T1B2M2"/>
<dbReference type="PRINTS" id="PR00081">
    <property type="entry name" value="GDHRDH"/>
</dbReference>
<dbReference type="InterPro" id="IPR020904">
    <property type="entry name" value="Sc_DH/Rdtase_CS"/>
</dbReference>
<organism evidence="3">
    <name type="scientific">mine drainage metagenome</name>
    <dbReference type="NCBI Taxonomy" id="410659"/>
    <lineage>
        <taxon>unclassified sequences</taxon>
        <taxon>metagenomes</taxon>
        <taxon>ecological metagenomes</taxon>
    </lineage>
</organism>
<reference evidence="3" key="2">
    <citation type="journal article" date="2014" name="ISME J.">
        <title>Microbial stratification in low pH oxic and suboxic macroscopic growths along an acid mine drainage.</title>
        <authorList>
            <person name="Mendez-Garcia C."/>
            <person name="Mesa V."/>
            <person name="Sprenger R.R."/>
            <person name="Richter M."/>
            <person name="Diez M.S."/>
            <person name="Solano J."/>
            <person name="Bargiela R."/>
            <person name="Golyshina O.V."/>
            <person name="Manteca A."/>
            <person name="Ramos J.L."/>
            <person name="Gallego J.R."/>
            <person name="Llorente I."/>
            <person name="Martins Dos Santos V.A."/>
            <person name="Jensen O.N."/>
            <person name="Pelaez A.I."/>
            <person name="Sanchez J."/>
            <person name="Ferrer M."/>
        </authorList>
    </citation>
    <scope>NUCLEOTIDE SEQUENCE</scope>
</reference>
<evidence type="ECO:0000256" key="1">
    <source>
        <dbReference type="ARBA" id="ARBA00006484"/>
    </source>
</evidence>
<dbReference type="Pfam" id="PF13561">
    <property type="entry name" value="adh_short_C2"/>
    <property type="match status" value="1"/>
</dbReference>
<dbReference type="PANTHER" id="PTHR24321">
    <property type="entry name" value="DEHYDROGENASES, SHORT CHAIN"/>
    <property type="match status" value="1"/>
</dbReference>
<evidence type="ECO:0000256" key="2">
    <source>
        <dbReference type="ARBA" id="ARBA00023002"/>
    </source>
</evidence>
<accession>T1B2M2</accession>
<dbReference type="InterPro" id="IPR002347">
    <property type="entry name" value="SDR_fam"/>
</dbReference>
<comment type="similarity">
    <text evidence="1">Belongs to the short-chain dehydrogenases/reductases (SDR) family.</text>
</comment>
<dbReference type="Gene3D" id="3.40.50.720">
    <property type="entry name" value="NAD(P)-binding Rossmann-like Domain"/>
    <property type="match status" value="1"/>
</dbReference>
<dbReference type="NCBIfam" id="NF005559">
    <property type="entry name" value="PRK07231.1"/>
    <property type="match status" value="1"/>
</dbReference>
<protein>
    <submittedName>
        <fullName evidence="3">Short-chain dehydrogenase/reductase SDR</fullName>
    </submittedName>
</protein>
<dbReference type="SUPFAM" id="SSF51735">
    <property type="entry name" value="NAD(P)-binding Rossmann-fold domains"/>
    <property type="match status" value="1"/>
</dbReference>
<proteinExistence type="inferred from homology"/>
<keyword evidence="2" id="KW-0560">Oxidoreductase</keyword>